<evidence type="ECO:0000256" key="3">
    <source>
        <dbReference type="ARBA" id="ARBA00022692"/>
    </source>
</evidence>
<evidence type="ECO:0000256" key="4">
    <source>
        <dbReference type="ARBA" id="ARBA00022989"/>
    </source>
</evidence>
<dbReference type="GO" id="GO:0016020">
    <property type="term" value="C:membrane"/>
    <property type="evidence" value="ECO:0007669"/>
    <property type="project" value="UniProtKB-SubCell"/>
</dbReference>
<dbReference type="PANTHER" id="PTHR11266:SF121">
    <property type="entry name" value="OS09G0315000 PROTEIN"/>
    <property type="match status" value="1"/>
</dbReference>
<keyword evidence="4" id="KW-1133">Transmembrane helix</keyword>
<dbReference type="Pfam" id="PF04117">
    <property type="entry name" value="Mpv17_PMP22"/>
    <property type="match status" value="1"/>
</dbReference>
<evidence type="ECO:0000313" key="8">
    <source>
        <dbReference type="Proteomes" id="UP001187471"/>
    </source>
</evidence>
<evidence type="ECO:0000256" key="2">
    <source>
        <dbReference type="ARBA" id="ARBA00006824"/>
    </source>
</evidence>
<gene>
    <name evidence="7" type="ORF">RJ640_004514</name>
</gene>
<sequence length="371" mass="41821">MASIQTFLPLSKPITDPKPKTFTTFKPPTCHTTQNFPRNTRKIRRNFSAVGSVAKELDVIPVQSGDCTDQQGGVVLGTEREFEGGEVPDRQVVGGFSNEGRLSFEGTGELQGFSSASSSSLKSSEDFYKLVDRAINGTIVLAAGSFAVTKLLTIDQDYWHGWTLYEIVRYAPQHNWIAYEEALRTNPVLAKMVISGVVYSIGDWIAQCYEGKPLFEFDRTRMFRSGLVGFTLHGSLSHYYYQFCEALFPFQDWWVVPVKVVFDQTAWAALWNSIYFVILGFLRFESPQNIFSEWKATFWPMLTAGWKLWPFAHIVTYGVIPVEQRLLWVDCVELIWVTILSTLSNEKSEARISEAPADVTSDPSSVGPPEV</sequence>
<reference evidence="7" key="1">
    <citation type="submission" date="2022-12" db="EMBL/GenBank/DDBJ databases">
        <title>Draft genome assemblies for two species of Escallonia (Escalloniales).</title>
        <authorList>
            <person name="Chanderbali A."/>
            <person name="Dervinis C."/>
            <person name="Anghel I."/>
            <person name="Soltis D."/>
            <person name="Soltis P."/>
            <person name="Zapata F."/>
        </authorList>
    </citation>
    <scope>NUCLEOTIDE SEQUENCE</scope>
    <source>
        <strain evidence="7">UCBG92.1500</strain>
        <tissue evidence="7">Leaf</tissue>
    </source>
</reference>
<name>A0AA88UWA1_9ASTE</name>
<keyword evidence="8" id="KW-1185">Reference proteome</keyword>
<evidence type="ECO:0000256" key="1">
    <source>
        <dbReference type="ARBA" id="ARBA00004141"/>
    </source>
</evidence>
<accession>A0AA88UWA1</accession>
<comment type="caution">
    <text evidence="7">The sequence shown here is derived from an EMBL/GenBank/DDBJ whole genome shotgun (WGS) entry which is preliminary data.</text>
</comment>
<protein>
    <recommendedName>
        <fullName evidence="9">Peroxisomal membrane protein 2</fullName>
    </recommendedName>
</protein>
<proteinExistence type="inferred from homology"/>
<comment type="subcellular location">
    <subcellularLocation>
        <location evidence="1">Membrane</location>
        <topology evidence="1">Multi-pass membrane protein</topology>
    </subcellularLocation>
</comment>
<dbReference type="GO" id="GO:0005737">
    <property type="term" value="C:cytoplasm"/>
    <property type="evidence" value="ECO:0007669"/>
    <property type="project" value="TreeGrafter"/>
</dbReference>
<dbReference type="AlphaFoldDB" id="A0AA88UWA1"/>
<evidence type="ECO:0000313" key="7">
    <source>
        <dbReference type="EMBL" id="KAK2993002.1"/>
    </source>
</evidence>
<evidence type="ECO:0000256" key="5">
    <source>
        <dbReference type="ARBA" id="ARBA00023136"/>
    </source>
</evidence>
<keyword evidence="5" id="KW-0472">Membrane</keyword>
<comment type="similarity">
    <text evidence="2">Belongs to the peroxisomal membrane protein PXMP2/4 family.</text>
</comment>
<keyword evidence="3" id="KW-0812">Transmembrane</keyword>
<dbReference type="EMBL" id="JAVXUO010000357">
    <property type="protein sequence ID" value="KAK2993002.1"/>
    <property type="molecule type" value="Genomic_DNA"/>
</dbReference>
<feature type="non-terminal residue" evidence="7">
    <location>
        <position position="1"/>
    </location>
</feature>
<feature type="region of interest" description="Disordered" evidence="6">
    <location>
        <begin position="351"/>
        <end position="371"/>
    </location>
</feature>
<dbReference type="InterPro" id="IPR007248">
    <property type="entry name" value="Mpv17_PMP22"/>
</dbReference>
<evidence type="ECO:0008006" key="9">
    <source>
        <dbReference type="Google" id="ProtNLM"/>
    </source>
</evidence>
<dbReference type="PANTHER" id="PTHR11266">
    <property type="entry name" value="PEROXISOMAL MEMBRANE PROTEIN 2, PXMP2 MPV17"/>
    <property type="match status" value="1"/>
</dbReference>
<dbReference type="Proteomes" id="UP001187471">
    <property type="component" value="Unassembled WGS sequence"/>
</dbReference>
<evidence type="ECO:0000256" key="6">
    <source>
        <dbReference type="SAM" id="MobiDB-lite"/>
    </source>
</evidence>
<organism evidence="7 8">
    <name type="scientific">Escallonia rubra</name>
    <dbReference type="NCBI Taxonomy" id="112253"/>
    <lineage>
        <taxon>Eukaryota</taxon>
        <taxon>Viridiplantae</taxon>
        <taxon>Streptophyta</taxon>
        <taxon>Embryophyta</taxon>
        <taxon>Tracheophyta</taxon>
        <taxon>Spermatophyta</taxon>
        <taxon>Magnoliopsida</taxon>
        <taxon>eudicotyledons</taxon>
        <taxon>Gunneridae</taxon>
        <taxon>Pentapetalae</taxon>
        <taxon>asterids</taxon>
        <taxon>campanulids</taxon>
        <taxon>Escalloniales</taxon>
        <taxon>Escalloniaceae</taxon>
        <taxon>Escallonia</taxon>
    </lineage>
</organism>